<dbReference type="InterPro" id="IPR041581">
    <property type="entry name" value="Glyoxalase_6"/>
</dbReference>
<organism evidence="2 3">
    <name type="scientific">Streptosporangium saharense</name>
    <dbReference type="NCBI Taxonomy" id="1706840"/>
    <lineage>
        <taxon>Bacteria</taxon>
        <taxon>Bacillati</taxon>
        <taxon>Actinomycetota</taxon>
        <taxon>Actinomycetes</taxon>
        <taxon>Streptosporangiales</taxon>
        <taxon>Streptosporangiaceae</taxon>
        <taxon>Streptosporangium</taxon>
    </lineage>
</organism>
<gene>
    <name evidence="2" type="ORF">FHS44_007831</name>
</gene>
<sequence>MIDVRYVSFDCARPYELAIFWSQATGGELHPETVPDDEEILVVGPNLLFTRVPEGKSVKNRLHLDVTGSGGTTREQEVERLTGLGATVHEDRRNPDGTGWVVMLDPEGNEFCVCRADYEKQP</sequence>
<dbReference type="EMBL" id="JACHJP010000015">
    <property type="protein sequence ID" value="MBB4920680.1"/>
    <property type="molecule type" value="Genomic_DNA"/>
</dbReference>
<feature type="domain" description="Glyoxalase-like" evidence="1">
    <location>
        <begin position="7"/>
        <end position="114"/>
    </location>
</feature>
<protein>
    <recommendedName>
        <fullName evidence="1">Glyoxalase-like domain-containing protein</fullName>
    </recommendedName>
</protein>
<dbReference type="InterPro" id="IPR029068">
    <property type="entry name" value="Glyas_Bleomycin-R_OHBP_Dase"/>
</dbReference>
<dbReference type="PANTHER" id="PTHR35908">
    <property type="entry name" value="HYPOTHETICAL FUSION PROTEIN"/>
    <property type="match status" value="1"/>
</dbReference>
<comment type="caution">
    <text evidence="2">The sequence shown here is derived from an EMBL/GenBank/DDBJ whole genome shotgun (WGS) entry which is preliminary data.</text>
</comment>
<dbReference type="RefSeq" id="WP_184725213.1">
    <property type="nucleotide sequence ID" value="NZ_JACHJP010000015.1"/>
</dbReference>
<dbReference type="Pfam" id="PF18029">
    <property type="entry name" value="Glyoxalase_6"/>
    <property type="match status" value="1"/>
</dbReference>
<evidence type="ECO:0000313" key="3">
    <source>
        <dbReference type="Proteomes" id="UP000552644"/>
    </source>
</evidence>
<evidence type="ECO:0000259" key="1">
    <source>
        <dbReference type="Pfam" id="PF18029"/>
    </source>
</evidence>
<accession>A0A7W7QVR9</accession>
<dbReference type="Proteomes" id="UP000552644">
    <property type="component" value="Unassembled WGS sequence"/>
</dbReference>
<name>A0A7W7QVR9_9ACTN</name>
<proteinExistence type="predicted"/>
<dbReference type="Gene3D" id="3.10.180.10">
    <property type="entry name" value="2,3-Dihydroxybiphenyl 1,2-Dioxygenase, domain 1"/>
    <property type="match status" value="1"/>
</dbReference>
<reference evidence="2 3" key="1">
    <citation type="submission" date="2020-08" db="EMBL/GenBank/DDBJ databases">
        <title>Genomic Encyclopedia of Type Strains, Phase III (KMG-III): the genomes of soil and plant-associated and newly described type strains.</title>
        <authorList>
            <person name="Whitman W."/>
        </authorList>
    </citation>
    <scope>NUCLEOTIDE SEQUENCE [LARGE SCALE GENOMIC DNA]</scope>
    <source>
        <strain evidence="2 3">CECT 8840</strain>
    </source>
</reference>
<evidence type="ECO:0000313" key="2">
    <source>
        <dbReference type="EMBL" id="MBB4920680.1"/>
    </source>
</evidence>
<dbReference type="AlphaFoldDB" id="A0A7W7QVR9"/>
<dbReference type="SUPFAM" id="SSF54593">
    <property type="entry name" value="Glyoxalase/Bleomycin resistance protein/Dihydroxybiphenyl dioxygenase"/>
    <property type="match status" value="1"/>
</dbReference>
<keyword evidence="3" id="KW-1185">Reference proteome</keyword>
<dbReference type="PANTHER" id="PTHR35908:SF1">
    <property type="entry name" value="CONSERVED PROTEIN"/>
    <property type="match status" value="1"/>
</dbReference>